<dbReference type="AlphaFoldDB" id="A0ABD1WR15"/>
<name>A0ABD1WR15_9LAMI</name>
<keyword evidence="1" id="KW-1133">Transmembrane helix</keyword>
<accession>A0ABD1WR15</accession>
<dbReference type="EMBL" id="JBFOLJ010000002">
    <property type="protein sequence ID" value="KAL2552002.1"/>
    <property type="molecule type" value="Genomic_DNA"/>
</dbReference>
<dbReference type="InterPro" id="IPR007592">
    <property type="entry name" value="GEBP"/>
</dbReference>
<proteinExistence type="predicted"/>
<keyword evidence="1" id="KW-0472">Membrane</keyword>
<evidence type="ECO:0000313" key="3">
    <source>
        <dbReference type="Proteomes" id="UP001604277"/>
    </source>
</evidence>
<sequence>MKLLSLFSIGAHFKYPKIDYLKILISYSMPAMGITVCIYPSSSNLRRYRLWKDGRYKAKKKGARLDFANPHNSTIFDLSHKLWGNYGCEKKHVENSIKKSRKRGRVQIEYKKKKQKEIIDDEVQVDMELRYPLVNQCFDMNIGGFSASSEMLKKNWTLMGSYDAQYFEEEWSKIRIEEAELHHKMLSLVTKMAGVVLESLED</sequence>
<reference evidence="3" key="1">
    <citation type="submission" date="2024-07" db="EMBL/GenBank/DDBJ databases">
        <title>Two chromosome-level genome assemblies of Korean endemic species Abeliophyllum distichum and Forsythia ovata (Oleaceae).</title>
        <authorList>
            <person name="Jang H."/>
        </authorList>
    </citation>
    <scope>NUCLEOTIDE SEQUENCE [LARGE SCALE GENOMIC DNA]</scope>
</reference>
<dbReference type="PANTHER" id="PTHR31662">
    <property type="entry name" value="BNAANNG10740D PROTEIN-RELATED"/>
    <property type="match status" value="1"/>
</dbReference>
<keyword evidence="3" id="KW-1185">Reference proteome</keyword>
<comment type="caution">
    <text evidence="2">The sequence shown here is derived from an EMBL/GenBank/DDBJ whole genome shotgun (WGS) entry which is preliminary data.</text>
</comment>
<feature type="transmembrane region" description="Helical" evidence="1">
    <location>
        <begin position="20"/>
        <end position="39"/>
    </location>
</feature>
<dbReference type="PANTHER" id="PTHR31662:SF33">
    <property type="entry name" value="DNA-BINDING STOREKEEPER PROTEIN TRANSCRIPTIONAL REGULATOR-LIKE PROTEIN"/>
    <property type="match status" value="1"/>
</dbReference>
<keyword evidence="1" id="KW-0812">Transmembrane</keyword>
<dbReference type="Proteomes" id="UP001604277">
    <property type="component" value="Unassembled WGS sequence"/>
</dbReference>
<evidence type="ECO:0000256" key="1">
    <source>
        <dbReference type="SAM" id="Phobius"/>
    </source>
</evidence>
<evidence type="ECO:0000313" key="2">
    <source>
        <dbReference type="EMBL" id="KAL2552002.1"/>
    </source>
</evidence>
<gene>
    <name evidence="2" type="ORF">Fot_05621</name>
</gene>
<organism evidence="2 3">
    <name type="scientific">Forsythia ovata</name>
    <dbReference type="NCBI Taxonomy" id="205694"/>
    <lineage>
        <taxon>Eukaryota</taxon>
        <taxon>Viridiplantae</taxon>
        <taxon>Streptophyta</taxon>
        <taxon>Embryophyta</taxon>
        <taxon>Tracheophyta</taxon>
        <taxon>Spermatophyta</taxon>
        <taxon>Magnoliopsida</taxon>
        <taxon>eudicotyledons</taxon>
        <taxon>Gunneridae</taxon>
        <taxon>Pentapetalae</taxon>
        <taxon>asterids</taxon>
        <taxon>lamiids</taxon>
        <taxon>Lamiales</taxon>
        <taxon>Oleaceae</taxon>
        <taxon>Forsythieae</taxon>
        <taxon>Forsythia</taxon>
    </lineage>
</organism>
<protein>
    <submittedName>
        <fullName evidence="2">GLABROUS1 enhancer-binding protein-like</fullName>
    </submittedName>
</protein>